<evidence type="ECO:0000313" key="1">
    <source>
        <dbReference type="EMBL" id="VDN48164.1"/>
    </source>
</evidence>
<dbReference type="Proteomes" id="UP000279029">
    <property type="component" value="Chromosome"/>
</dbReference>
<sequence>MAVIAVLGRSVEYIKNKKYVVDEWKAINLKRSRTWKRKNVNILQLVDWYNLL</sequence>
<gene>
    <name evidence="1" type="ORF">PATL70BA_2272</name>
</gene>
<keyword evidence="2" id="KW-1185">Reference proteome</keyword>
<proteinExistence type="predicted"/>
<accession>A0A3P7NY74</accession>
<evidence type="ECO:0000313" key="2">
    <source>
        <dbReference type="Proteomes" id="UP000279029"/>
    </source>
</evidence>
<reference evidence="1 2" key="1">
    <citation type="submission" date="2018-09" db="EMBL/GenBank/DDBJ databases">
        <authorList>
            <person name="Postec A."/>
        </authorList>
    </citation>
    <scope>NUCLEOTIDE SEQUENCE [LARGE SCALE GENOMIC DNA]</scope>
    <source>
        <strain evidence="1">70B-A</strain>
    </source>
</reference>
<organism evidence="1 2">
    <name type="scientific">Petrocella atlantisensis</name>
    <dbReference type="NCBI Taxonomy" id="2173034"/>
    <lineage>
        <taxon>Bacteria</taxon>
        <taxon>Bacillati</taxon>
        <taxon>Bacillota</taxon>
        <taxon>Clostridia</taxon>
        <taxon>Lachnospirales</taxon>
        <taxon>Vallitaleaceae</taxon>
        <taxon>Petrocella</taxon>
    </lineage>
</organism>
<protein>
    <submittedName>
        <fullName evidence="1">Uncharacterized protein</fullName>
    </submittedName>
</protein>
<name>A0A3P7NY74_9FIRM</name>
<dbReference type="EMBL" id="LR130778">
    <property type="protein sequence ID" value="VDN48164.1"/>
    <property type="molecule type" value="Genomic_DNA"/>
</dbReference>
<dbReference type="KEGG" id="cbar:PATL70BA_2272"/>
<dbReference type="AlphaFoldDB" id="A0A3P7NY74"/>